<accession>A0A915PN56</accession>
<evidence type="ECO:0000256" key="1">
    <source>
        <dbReference type="SAM" id="SignalP"/>
    </source>
</evidence>
<dbReference type="AlphaFoldDB" id="A0A915PN56"/>
<sequence length="591" mass="66852">MNSTLTAYWLLCLIAVLTISAQTGEPKIIRAKRQCCTKMASCCRLLHQQQQSVPMVPMMMSQPLQSVSVVQQEKPCGCDSLMIQEMCKCPQPCISPCTPDCSRNCLEQQQTISSSQYQQEQSRECIGFCLPLCDPRCVELFELSQVQSYLQAVLPQLLFQPSGLMQPDLFLPRTYPQSTVKILPDVQPSLSFSLKPCLSDCDSICPPHCSIQSCCQMCPNLPFCRQSVFLQNQPTASLQAQRLKCVEVCMPACDFKCVQQACPPACHPKCELQCVQKVQAQIIVLAQQQSQLPQRLRPPPQPQLPQRQLYQTQCTKECMPQCLQECVRRTCDITCQPDCLPECTKQQKKTSPVVHQQKQPQQCAPQCRPECQPRCIQYACTLACQPTCSPECTKQQKPLVVTVEALQKEISTRKMCLFSCMPDCLPSCLKQQQQVHSGHISYCPQICQPTCSWQCLKQQQLCSKTCFPSCQSFCKKNPRCVQECIASCELSCMDFNQQLSQAILATQQYSPTEKMRRCGLSCKTVEPFRCIPQCQPSCMQSCIEQQTSGHYQQLQPSRDCMQQHPQECSCTIGYTPCAQKICCLRRRHKFS</sequence>
<reference evidence="3" key="1">
    <citation type="submission" date="2022-11" db="UniProtKB">
        <authorList>
            <consortium name="WormBaseParasite"/>
        </authorList>
    </citation>
    <scope>IDENTIFICATION</scope>
</reference>
<feature type="signal peptide" evidence="1">
    <location>
        <begin position="1"/>
        <end position="21"/>
    </location>
</feature>
<name>A0A915PN56_9BILA</name>
<evidence type="ECO:0000313" key="3">
    <source>
        <dbReference type="WBParaSite" id="sdigi.contig196.g5972.t1"/>
    </source>
</evidence>
<feature type="chain" id="PRO_5037033503" evidence="1">
    <location>
        <begin position="22"/>
        <end position="591"/>
    </location>
</feature>
<proteinExistence type="predicted"/>
<organism evidence="2 3">
    <name type="scientific">Setaria digitata</name>
    <dbReference type="NCBI Taxonomy" id="48799"/>
    <lineage>
        <taxon>Eukaryota</taxon>
        <taxon>Metazoa</taxon>
        <taxon>Ecdysozoa</taxon>
        <taxon>Nematoda</taxon>
        <taxon>Chromadorea</taxon>
        <taxon>Rhabditida</taxon>
        <taxon>Spirurina</taxon>
        <taxon>Spiruromorpha</taxon>
        <taxon>Filarioidea</taxon>
        <taxon>Setariidae</taxon>
        <taxon>Setaria</taxon>
    </lineage>
</organism>
<dbReference type="Proteomes" id="UP000887581">
    <property type="component" value="Unplaced"/>
</dbReference>
<protein>
    <submittedName>
        <fullName evidence="3">Cysteine rich repeat-containing domain protein</fullName>
    </submittedName>
</protein>
<dbReference type="WBParaSite" id="sdigi.contig196.g5972.t1">
    <property type="protein sequence ID" value="sdigi.contig196.g5972.t1"/>
    <property type="gene ID" value="sdigi.contig196.g5972"/>
</dbReference>
<dbReference type="PANTHER" id="PTHR31895">
    <property type="entry name" value="PROTEIN CBG03177-RELATED"/>
    <property type="match status" value="1"/>
</dbReference>
<dbReference type="PANTHER" id="PTHR31895:SF17">
    <property type="entry name" value="TIL DOMAIN-CONTAINING PROTEIN"/>
    <property type="match status" value="1"/>
</dbReference>
<keyword evidence="1" id="KW-0732">Signal</keyword>
<keyword evidence="2" id="KW-1185">Reference proteome</keyword>
<evidence type="ECO:0000313" key="2">
    <source>
        <dbReference type="Proteomes" id="UP000887581"/>
    </source>
</evidence>